<evidence type="ECO:0000259" key="1">
    <source>
        <dbReference type="Pfam" id="PF13166"/>
    </source>
</evidence>
<dbReference type="GO" id="GO:0006302">
    <property type="term" value="P:double-strand break repair"/>
    <property type="evidence" value="ECO:0007669"/>
    <property type="project" value="TreeGrafter"/>
</dbReference>
<organism evidence="2 3">
    <name type="scientific">Psychrobacter nivimaris</name>
    <dbReference type="NCBI Taxonomy" id="281738"/>
    <lineage>
        <taxon>Bacteria</taxon>
        <taxon>Pseudomonadati</taxon>
        <taxon>Pseudomonadota</taxon>
        <taxon>Gammaproteobacteria</taxon>
        <taxon>Moraxellales</taxon>
        <taxon>Moraxellaceae</taxon>
        <taxon>Psychrobacter</taxon>
    </lineage>
</organism>
<comment type="caution">
    <text evidence="2">The sequence shown here is derived from an EMBL/GenBank/DDBJ whole genome shotgun (WGS) entry which is preliminary data.</text>
</comment>
<evidence type="ECO:0000313" key="3">
    <source>
        <dbReference type="Proteomes" id="UP000471465"/>
    </source>
</evidence>
<dbReference type="Proteomes" id="UP000471465">
    <property type="component" value="Unassembled WGS sequence"/>
</dbReference>
<proteinExistence type="predicted"/>
<feature type="domain" description="Protein CR006 P-loop" evidence="1">
    <location>
        <begin position="103"/>
        <end position="710"/>
    </location>
</feature>
<dbReference type="RefSeq" id="WP_160023287.1">
    <property type="nucleotide sequence ID" value="NZ_VZIZ01000035.1"/>
</dbReference>
<dbReference type="EMBL" id="VZIZ01000035">
    <property type="protein sequence ID" value="KAF0567781.1"/>
    <property type="molecule type" value="Genomic_DNA"/>
</dbReference>
<dbReference type="InterPro" id="IPR026866">
    <property type="entry name" value="CR006_AAA"/>
</dbReference>
<name>A0A6N7BXT2_9GAMM</name>
<gene>
    <name evidence="2" type="ORF">FQV37_1801</name>
</gene>
<dbReference type="SUPFAM" id="SSF52540">
    <property type="entry name" value="P-loop containing nucleoside triphosphate hydrolases"/>
    <property type="match status" value="1"/>
</dbReference>
<accession>A0A6N7BXT2</accession>
<dbReference type="CDD" id="cd00267">
    <property type="entry name" value="ABC_ATPase"/>
    <property type="match status" value="1"/>
</dbReference>
<dbReference type="Gene3D" id="3.40.50.300">
    <property type="entry name" value="P-loop containing nucleotide triphosphate hydrolases"/>
    <property type="match status" value="2"/>
</dbReference>
<dbReference type="GO" id="GO:0000731">
    <property type="term" value="P:DNA synthesis involved in DNA repair"/>
    <property type="evidence" value="ECO:0007669"/>
    <property type="project" value="TreeGrafter"/>
</dbReference>
<reference evidence="2 3" key="1">
    <citation type="submission" date="2019-09" db="EMBL/GenBank/DDBJ databases">
        <title>Draft genome sequence of Psychrobacter nivimaris LAMA 639, in search for biotechnological relevant genes.</title>
        <authorList>
            <person name="Lima A.O.S."/>
            <person name="Staloch B.E.K."/>
            <person name="Freitas R.C."/>
            <person name="Niero H."/>
            <person name="Silva M.A.C."/>
        </authorList>
    </citation>
    <scope>NUCLEOTIDE SEQUENCE [LARGE SCALE GENOMIC DNA]</scope>
    <source>
        <strain evidence="2 3">LAMA 639</strain>
    </source>
</reference>
<dbReference type="InterPro" id="IPR027417">
    <property type="entry name" value="P-loop_NTPase"/>
</dbReference>
<sequence>MSVYHYILAWSENKPLYLRDSLRRILNASIDNDDINELTLLVKKEHGDDTVNIQPIFYDQTHIPTSIQTNNDYPKLLGLKNPKNISALHSEADLKFSEDGLTVIYGNNGSGKSSYSRIFKKLCWSRAPNIELKTNIFRSDQTQQQVEIKIGFEGQNIDWIWNQSNESHSLLKSIFVFDSECSEVYINKDNPAEYKPVGIDLLESLIDVFNQIQSKLKLEISQYNVVKPALPDSPVNVPISSWYSQIENIDNKQLNDSIQFNQRDIDRKSFLESILDSPNPSRDIQDLRITKSNLQSYFQKVSEIESYFSTQAIVNIRDFKQSFDSTKQAYEIARNELNDLNTFQSFGTSPWRILWSSAQDFAHSSNMSDGQTFPSNESLDKCVLCQQDLDEEAKRRMLQFKQFVLNDISSQHNELNRIYDNKKMLYSNMSVSAYGNIDEIEYYVNNFNEIFQKFEQEVRFSINSILTYLENGGGLIFPIPVMPVDIEPILEDISKKIHELAQLQQNRNNFWIEYHNIAAKEFIFNNKATIIQYHQELKYKQWLSHLIKQLNTSIISKKIGDIMTEEAINLQHDEFIAHLNCFNSELSNKVKISKSRTTIGQAFMKCNFSEVSDDMGTILSEGEQRIVSLSNFLAECTIDNKLNSIIFDDPVTSLDTDYRELIAVKLVNLAQTRQIIVLTHDLSFMRLLMDIHKTETSNDCEIIGIDKYNGVTGIVTDEIPYLAKNLQERVDSIQRIIREHDSLSITNAHEREVKLDSARKRFRMLLERSVEEVLSNRTYERFSKNINLKRGYLSSYVVTEETDINFILGLFGKYSITEHDGGISTIPRLPSKTDIEDDIREFSLWKNSFKAKLKAFREASVG</sequence>
<keyword evidence="3" id="KW-1185">Reference proteome</keyword>
<dbReference type="AlphaFoldDB" id="A0A6N7BXT2"/>
<dbReference type="PANTHER" id="PTHR32182">
    <property type="entry name" value="DNA REPLICATION AND REPAIR PROTEIN RECF"/>
    <property type="match status" value="1"/>
</dbReference>
<dbReference type="PANTHER" id="PTHR32182:SF22">
    <property type="entry name" value="ATP-DEPENDENT ENDONUCLEASE, OLD FAMILY-RELATED"/>
    <property type="match status" value="1"/>
</dbReference>
<dbReference type="Pfam" id="PF13166">
    <property type="entry name" value="AAA_13"/>
    <property type="match status" value="1"/>
</dbReference>
<evidence type="ECO:0000313" key="2">
    <source>
        <dbReference type="EMBL" id="KAF0567781.1"/>
    </source>
</evidence>
<protein>
    <recommendedName>
        <fullName evidence="1">Protein CR006 P-loop domain-containing protein</fullName>
    </recommendedName>
</protein>